<name>A0A4U0PQ56_9NEIS</name>
<dbReference type="PANTHER" id="PTHR33799">
    <property type="entry name" value="PTS PERMEASE-RELATED-RELATED"/>
    <property type="match status" value="1"/>
</dbReference>
<keyword evidence="2" id="KW-0813">Transport</keyword>
<keyword evidence="3" id="KW-0963">Cytoplasm</keyword>
<proteinExistence type="predicted"/>
<evidence type="ECO:0000313" key="10">
    <source>
        <dbReference type="Proteomes" id="UP000310016"/>
    </source>
</evidence>
<dbReference type="Proteomes" id="UP000310016">
    <property type="component" value="Unassembled WGS sequence"/>
</dbReference>
<comment type="caution">
    <text evidence="9">The sequence shown here is derived from an EMBL/GenBank/DDBJ whole genome shotgun (WGS) entry which is preliminary data.</text>
</comment>
<keyword evidence="5" id="KW-0808">Transferase</keyword>
<dbReference type="EMBL" id="SUMF01000019">
    <property type="protein sequence ID" value="TJZ70090.1"/>
    <property type="molecule type" value="Genomic_DNA"/>
</dbReference>
<dbReference type="Gene3D" id="3.40.50.510">
    <property type="entry name" value="Phosphotransferase system, mannose-type IIA component"/>
    <property type="match status" value="1"/>
</dbReference>
<evidence type="ECO:0000256" key="6">
    <source>
        <dbReference type="ARBA" id="ARBA00022683"/>
    </source>
</evidence>
<protein>
    <submittedName>
        <fullName evidence="9">PTS sugar transporter subunit IIA</fullName>
    </submittedName>
</protein>
<dbReference type="Pfam" id="PF03610">
    <property type="entry name" value="EIIA-man"/>
    <property type="match status" value="1"/>
</dbReference>
<evidence type="ECO:0000256" key="1">
    <source>
        <dbReference type="ARBA" id="ARBA00004496"/>
    </source>
</evidence>
<dbReference type="InterPro" id="IPR033887">
    <property type="entry name" value="PTS_IIA_man"/>
</dbReference>
<dbReference type="GO" id="GO:0016301">
    <property type="term" value="F:kinase activity"/>
    <property type="evidence" value="ECO:0007669"/>
    <property type="project" value="UniProtKB-KW"/>
</dbReference>
<reference evidence="9 10" key="1">
    <citation type="submission" date="2019-04" db="EMBL/GenBank/DDBJ databases">
        <title>Chitiniphilus eburnea sp. nov., a novel chitinolytic bacterium isolated from aquaculture sludge.</title>
        <authorList>
            <person name="Sheng M."/>
        </authorList>
    </citation>
    <scope>NUCLEOTIDE SEQUENCE [LARGE SCALE GENOMIC DNA]</scope>
    <source>
        <strain evidence="9 10">HX-2-15</strain>
    </source>
</reference>
<sequence>MISLILTGHGRIASGIHEAIVQVFGPQNALHVVDFPEGVTTAELERELSEALEQCDGDVVFFTDLLGGSPFRLASTLATERSGTEVIAGMNLAMFAEMLFERDSVADAAEFRARAAEAGRAGVTSLAERMARSRQRAEATDGL</sequence>
<dbReference type="PROSITE" id="PS51096">
    <property type="entry name" value="PTS_EIIA_TYPE_4"/>
    <property type="match status" value="1"/>
</dbReference>
<evidence type="ECO:0000259" key="8">
    <source>
        <dbReference type="PROSITE" id="PS51096"/>
    </source>
</evidence>
<dbReference type="OrthoDB" id="3183705at2"/>
<dbReference type="AlphaFoldDB" id="A0A4U0PQ56"/>
<dbReference type="PANTHER" id="PTHR33799:SF1">
    <property type="entry name" value="PTS SYSTEM MANNOSE-SPECIFIC EIIAB COMPONENT-RELATED"/>
    <property type="match status" value="1"/>
</dbReference>
<feature type="domain" description="PTS EIIA type-4" evidence="8">
    <location>
        <begin position="1"/>
        <end position="123"/>
    </location>
</feature>
<keyword evidence="7" id="KW-0418">Kinase</keyword>
<comment type="subcellular location">
    <subcellularLocation>
        <location evidence="1">Cytoplasm</location>
    </subcellularLocation>
</comment>
<evidence type="ECO:0000256" key="3">
    <source>
        <dbReference type="ARBA" id="ARBA00022490"/>
    </source>
</evidence>
<dbReference type="CDD" id="cd00006">
    <property type="entry name" value="PTS_IIA_man"/>
    <property type="match status" value="1"/>
</dbReference>
<keyword evidence="4 9" id="KW-0762">Sugar transport</keyword>
<dbReference type="InterPro" id="IPR036662">
    <property type="entry name" value="PTS_EIIA_man-typ_sf"/>
</dbReference>
<evidence type="ECO:0000256" key="2">
    <source>
        <dbReference type="ARBA" id="ARBA00022448"/>
    </source>
</evidence>
<evidence type="ECO:0000256" key="4">
    <source>
        <dbReference type="ARBA" id="ARBA00022597"/>
    </source>
</evidence>
<dbReference type="SUPFAM" id="SSF53062">
    <property type="entry name" value="PTS system fructose IIA component-like"/>
    <property type="match status" value="1"/>
</dbReference>
<dbReference type="NCBIfam" id="NF040761">
    <property type="entry name" value="AgaF"/>
    <property type="match status" value="1"/>
</dbReference>
<dbReference type="InterPro" id="IPR051471">
    <property type="entry name" value="Bacterial_PTS_sugar_comp"/>
</dbReference>
<dbReference type="GO" id="GO:0016020">
    <property type="term" value="C:membrane"/>
    <property type="evidence" value="ECO:0007669"/>
    <property type="project" value="InterPro"/>
</dbReference>
<gene>
    <name evidence="9" type="ORF">FAZ21_14455</name>
</gene>
<accession>A0A4U0PQ56</accession>
<dbReference type="GO" id="GO:0009401">
    <property type="term" value="P:phosphoenolpyruvate-dependent sugar phosphotransferase system"/>
    <property type="evidence" value="ECO:0007669"/>
    <property type="project" value="UniProtKB-KW"/>
</dbReference>
<evidence type="ECO:0000313" key="9">
    <source>
        <dbReference type="EMBL" id="TJZ70090.1"/>
    </source>
</evidence>
<organism evidence="9 10">
    <name type="scientific">Chitiniphilus eburneus</name>
    <dbReference type="NCBI Taxonomy" id="2571148"/>
    <lineage>
        <taxon>Bacteria</taxon>
        <taxon>Pseudomonadati</taxon>
        <taxon>Pseudomonadota</taxon>
        <taxon>Betaproteobacteria</taxon>
        <taxon>Neisseriales</taxon>
        <taxon>Chitinibacteraceae</taxon>
        <taxon>Chitiniphilus</taxon>
    </lineage>
</organism>
<evidence type="ECO:0000256" key="7">
    <source>
        <dbReference type="ARBA" id="ARBA00022777"/>
    </source>
</evidence>
<dbReference type="InterPro" id="IPR004701">
    <property type="entry name" value="PTS_EIIA_man-typ"/>
</dbReference>
<dbReference type="GO" id="GO:0005737">
    <property type="term" value="C:cytoplasm"/>
    <property type="evidence" value="ECO:0007669"/>
    <property type="project" value="UniProtKB-SubCell"/>
</dbReference>
<dbReference type="RefSeq" id="WP_136774152.1">
    <property type="nucleotide sequence ID" value="NZ_CP156074.1"/>
</dbReference>
<keyword evidence="6" id="KW-0598">Phosphotransferase system</keyword>
<evidence type="ECO:0000256" key="5">
    <source>
        <dbReference type="ARBA" id="ARBA00022679"/>
    </source>
</evidence>
<keyword evidence="10" id="KW-1185">Reference proteome</keyword>